<evidence type="ECO:0000313" key="4">
    <source>
        <dbReference type="Proteomes" id="UP000001425"/>
    </source>
</evidence>
<dbReference type="SUPFAM" id="SSF49879">
    <property type="entry name" value="SMAD/FHA domain"/>
    <property type="match status" value="1"/>
</dbReference>
<proteinExistence type="predicted"/>
<dbReference type="eggNOG" id="COG1716">
    <property type="taxonomic scope" value="Bacteria"/>
</dbReference>
<evidence type="ECO:0000259" key="2">
    <source>
        <dbReference type="PROSITE" id="PS50006"/>
    </source>
</evidence>
<dbReference type="PROSITE" id="PS50006">
    <property type="entry name" value="FHA_DOMAIN"/>
    <property type="match status" value="1"/>
</dbReference>
<evidence type="ECO:0000256" key="1">
    <source>
        <dbReference type="SAM" id="MobiDB-lite"/>
    </source>
</evidence>
<sequence>MAAITLTLLLPGKSVAVQSWTFESEQTIRVGRAADNDVVLYSAVVSRHHLELRREEEAWVAINLGANGTYMEAEMVEKLVLKDGMVLRLASSGPKIQIRLQSELSTLEQELAQQDSSPTGPGEEQKSSRLHPGDSKETIIN</sequence>
<name>P74282_SYNY3</name>
<dbReference type="STRING" id="1148.gene:10499252"/>
<dbReference type="EMBL" id="BA000022">
    <property type="protein sequence ID" value="BAA18376.1"/>
    <property type="molecule type" value="Genomic_DNA"/>
</dbReference>
<organism evidence="3 4">
    <name type="scientific">Synechocystis sp. (strain ATCC 27184 / PCC 6803 / Kazusa)</name>
    <dbReference type="NCBI Taxonomy" id="1111708"/>
    <lineage>
        <taxon>Bacteria</taxon>
        <taxon>Bacillati</taxon>
        <taxon>Cyanobacteriota</taxon>
        <taxon>Cyanophyceae</taxon>
        <taxon>Synechococcales</taxon>
        <taxon>Merismopediaceae</taxon>
        <taxon>Synechocystis</taxon>
    </lineage>
</organism>
<dbReference type="PIR" id="S75917">
    <property type="entry name" value="S75917"/>
</dbReference>
<dbReference type="InterPro" id="IPR000253">
    <property type="entry name" value="FHA_dom"/>
</dbReference>
<feature type="region of interest" description="Disordered" evidence="1">
    <location>
        <begin position="108"/>
        <end position="141"/>
    </location>
</feature>
<keyword evidence="4" id="KW-1185">Reference proteome</keyword>
<dbReference type="InParanoid" id="P74282"/>
<dbReference type="InterPro" id="IPR008984">
    <property type="entry name" value="SMAD_FHA_dom_sf"/>
</dbReference>
<accession>P74282</accession>
<dbReference type="Pfam" id="PF00498">
    <property type="entry name" value="FHA"/>
    <property type="match status" value="1"/>
</dbReference>
<feature type="domain" description="FHA" evidence="2">
    <location>
        <begin position="28"/>
        <end position="76"/>
    </location>
</feature>
<gene>
    <name evidence="3" type="ordered locus">slr1686</name>
</gene>
<protein>
    <submittedName>
        <fullName evidence="3">Slr1686 protein</fullName>
    </submittedName>
</protein>
<dbReference type="PaxDb" id="1148-1653462"/>
<dbReference type="AlphaFoldDB" id="P74282"/>
<dbReference type="SMART" id="SM00240">
    <property type="entry name" value="FHA"/>
    <property type="match status" value="1"/>
</dbReference>
<dbReference type="Gene3D" id="2.60.200.20">
    <property type="match status" value="1"/>
</dbReference>
<feature type="compositionally biased region" description="Basic and acidic residues" evidence="1">
    <location>
        <begin position="123"/>
        <end position="141"/>
    </location>
</feature>
<dbReference type="EnsemblBacteria" id="BAA18376">
    <property type="protein sequence ID" value="BAA18376"/>
    <property type="gene ID" value="BAA18376"/>
</dbReference>
<dbReference type="KEGG" id="syn:slr1686"/>
<reference evidence="3 4" key="1">
    <citation type="journal article" date="1995" name="DNA Res.">
        <title>Sequence analysis of the genome of the unicellular cyanobacterium Synechocystis sp. strain PCC6803. I. Sequence features in the 1 Mb region from map positions 64% to 92% of the genome.</title>
        <authorList>
            <person name="Kaneko T."/>
            <person name="Tanaka A."/>
            <person name="Sato S."/>
            <person name="Kotani H."/>
            <person name="Sazuka T."/>
            <person name="Miyajima N."/>
            <person name="Sugiura M."/>
            <person name="Tabata S."/>
        </authorList>
    </citation>
    <scope>NUCLEOTIDE SEQUENCE [LARGE SCALE GENOMIC DNA]</scope>
    <source>
        <strain evidence="4">ATCC 27184 / PCC 6803 / Kazusa</strain>
    </source>
</reference>
<dbReference type="Proteomes" id="UP000001425">
    <property type="component" value="Chromosome"/>
</dbReference>
<dbReference type="IntAct" id="P74282">
    <property type="interactions" value="4"/>
</dbReference>
<evidence type="ECO:0000313" key="3">
    <source>
        <dbReference type="EMBL" id="BAA18376.1"/>
    </source>
</evidence>
<reference evidence="3 4" key="2">
    <citation type="journal article" date="1996" name="DNA Res.">
        <title>Sequence analysis of the genome of the unicellular cyanobacterium Synechocystis sp. strain PCC6803. II. Sequence determination of the entire genome and assignment of potential protein-coding regions.</title>
        <authorList>
            <person name="Kaneko T."/>
            <person name="Sato S."/>
            <person name="Kotani H."/>
            <person name="Tanaka A."/>
            <person name="Asamizu E."/>
            <person name="Nakamura Y."/>
            <person name="Miyajima N."/>
            <person name="Hirosawa M."/>
            <person name="Sugiura M."/>
            <person name="Sasamoto S."/>
            <person name="Kimura T."/>
            <person name="Hosouchi T."/>
            <person name="Matsuno A."/>
            <person name="Muraki A."/>
            <person name="Nakazaki N."/>
            <person name="Naruo K."/>
            <person name="Okumura S."/>
            <person name="Shimpo S."/>
            <person name="Takeuchi C."/>
            <person name="Wada T."/>
            <person name="Watanabe A."/>
            <person name="Yamada M."/>
            <person name="Yasuda M."/>
            <person name="Tabata S."/>
        </authorList>
    </citation>
    <scope>NUCLEOTIDE SEQUENCE [LARGE SCALE GENOMIC DNA]</scope>
    <source>
        <strain evidence="4">ATCC 27184 / PCC 6803 / Kazusa</strain>
    </source>
</reference>